<gene>
    <name evidence="1" type="ORF">E2C01_092063</name>
</gene>
<dbReference type="AlphaFoldDB" id="A0A5B7JQC8"/>
<protein>
    <submittedName>
        <fullName evidence="1">Uncharacterized protein</fullName>
    </submittedName>
</protein>
<evidence type="ECO:0000313" key="2">
    <source>
        <dbReference type="Proteomes" id="UP000324222"/>
    </source>
</evidence>
<dbReference type="EMBL" id="VSRR010107350">
    <property type="protein sequence ID" value="MPC96785.1"/>
    <property type="molecule type" value="Genomic_DNA"/>
</dbReference>
<evidence type="ECO:0000313" key="1">
    <source>
        <dbReference type="EMBL" id="MPC96785.1"/>
    </source>
</evidence>
<organism evidence="1 2">
    <name type="scientific">Portunus trituberculatus</name>
    <name type="common">Swimming crab</name>
    <name type="synonym">Neptunus trituberculatus</name>
    <dbReference type="NCBI Taxonomy" id="210409"/>
    <lineage>
        <taxon>Eukaryota</taxon>
        <taxon>Metazoa</taxon>
        <taxon>Ecdysozoa</taxon>
        <taxon>Arthropoda</taxon>
        <taxon>Crustacea</taxon>
        <taxon>Multicrustacea</taxon>
        <taxon>Malacostraca</taxon>
        <taxon>Eumalacostraca</taxon>
        <taxon>Eucarida</taxon>
        <taxon>Decapoda</taxon>
        <taxon>Pleocyemata</taxon>
        <taxon>Brachyura</taxon>
        <taxon>Eubrachyura</taxon>
        <taxon>Portunoidea</taxon>
        <taxon>Portunidae</taxon>
        <taxon>Portuninae</taxon>
        <taxon>Portunus</taxon>
    </lineage>
</organism>
<name>A0A5B7JQC8_PORTR</name>
<comment type="caution">
    <text evidence="1">The sequence shown here is derived from an EMBL/GenBank/DDBJ whole genome shotgun (WGS) entry which is preliminary data.</text>
</comment>
<sequence>MYQYSLRQGTNIKTQTTVVVYVDIHFPREWSGWSVDGRLDTRGIHHLKRPNTSLLALQANAITLLTSNHHSSSFPLHSVLPTPSQSLQISVLASQINAFSSLPHFTITRLLTPSYSSQFHTSHTFLALTKPPSTYRHSTMRSTAVTIPLFTSSCPS</sequence>
<keyword evidence="2" id="KW-1185">Reference proteome</keyword>
<reference evidence="1 2" key="1">
    <citation type="submission" date="2019-05" db="EMBL/GenBank/DDBJ databases">
        <title>Another draft genome of Portunus trituberculatus and its Hox gene families provides insights of decapod evolution.</title>
        <authorList>
            <person name="Jeong J.-H."/>
            <person name="Song I."/>
            <person name="Kim S."/>
            <person name="Choi T."/>
            <person name="Kim D."/>
            <person name="Ryu S."/>
            <person name="Kim W."/>
        </authorList>
    </citation>
    <scope>NUCLEOTIDE SEQUENCE [LARGE SCALE GENOMIC DNA]</scope>
    <source>
        <tissue evidence="1">Muscle</tissue>
    </source>
</reference>
<dbReference type="Proteomes" id="UP000324222">
    <property type="component" value="Unassembled WGS sequence"/>
</dbReference>
<proteinExistence type="predicted"/>
<accession>A0A5B7JQC8</accession>